<sequence>MIGKQHFGVNSNISEDDEIQRRVQEEINKFSSENEDTNSTENQLLKRKRYHRHTAHQIQEMEAFFKDCPHPNNRQRKEISQELGMEPLQVKFWFQNKRTQMKSKHERQENTHLRAENEKLRVENMRYREALNNACCPACGGMATIGDMSHDERHLRIENARLREEIDRISSIAAKYVGKPFTNSEDTPSSSIPHPMDPGVAASCKRNLGKGKGSYETTDVGKP</sequence>
<evidence type="ECO:0000259" key="13">
    <source>
        <dbReference type="PROSITE" id="PS50071"/>
    </source>
</evidence>
<dbReference type="Gene3D" id="1.10.10.60">
    <property type="entry name" value="Homeodomain-like"/>
    <property type="match status" value="1"/>
</dbReference>
<dbReference type="PANTHER" id="PTHR45654:SF93">
    <property type="entry name" value="HOMEOBOX-LEUCINE ZIPPER PROTEIN HDG2-RELATED"/>
    <property type="match status" value="1"/>
</dbReference>
<evidence type="ECO:0000256" key="6">
    <source>
        <dbReference type="ARBA" id="ARBA00023155"/>
    </source>
</evidence>
<evidence type="ECO:0000256" key="3">
    <source>
        <dbReference type="ARBA" id="ARBA00023015"/>
    </source>
</evidence>
<comment type="caution">
    <text evidence="14">The sequence shown here is derived from an EMBL/GenBank/DDBJ whole genome shotgun (WGS) entry which is preliminary data.</text>
</comment>
<evidence type="ECO:0000256" key="10">
    <source>
        <dbReference type="RuleBase" id="RU000682"/>
    </source>
</evidence>
<keyword evidence="7" id="KW-0804">Transcription</keyword>
<feature type="compositionally biased region" description="Polar residues" evidence="12">
    <location>
        <begin position="181"/>
        <end position="192"/>
    </location>
</feature>
<feature type="domain" description="Homeobox" evidence="13">
    <location>
        <begin position="44"/>
        <end position="104"/>
    </location>
</feature>
<dbReference type="InterPro" id="IPR042160">
    <property type="entry name" value="HD-Zip_IV"/>
</dbReference>
<keyword evidence="6 9" id="KW-0371">Homeobox</keyword>
<dbReference type="EMBL" id="JACGWN010000007">
    <property type="protein sequence ID" value="KAL0444100.1"/>
    <property type="molecule type" value="Genomic_DNA"/>
</dbReference>
<comment type="subcellular location">
    <subcellularLocation>
        <location evidence="1 9 10">Nucleus</location>
    </subcellularLocation>
</comment>
<organism evidence="14">
    <name type="scientific">Sesamum latifolium</name>
    <dbReference type="NCBI Taxonomy" id="2727402"/>
    <lineage>
        <taxon>Eukaryota</taxon>
        <taxon>Viridiplantae</taxon>
        <taxon>Streptophyta</taxon>
        <taxon>Embryophyta</taxon>
        <taxon>Tracheophyta</taxon>
        <taxon>Spermatophyta</taxon>
        <taxon>Magnoliopsida</taxon>
        <taxon>eudicotyledons</taxon>
        <taxon>Gunneridae</taxon>
        <taxon>Pentapetalae</taxon>
        <taxon>asterids</taxon>
        <taxon>lamiids</taxon>
        <taxon>Lamiales</taxon>
        <taxon>Pedaliaceae</taxon>
        <taxon>Sesamum</taxon>
    </lineage>
</organism>
<dbReference type="AlphaFoldDB" id="A0AAW2WQW3"/>
<dbReference type="SUPFAM" id="SSF46689">
    <property type="entry name" value="Homeodomain-like"/>
    <property type="match status" value="1"/>
</dbReference>
<keyword evidence="3" id="KW-0805">Transcription regulation</keyword>
<dbReference type="InterPro" id="IPR001356">
    <property type="entry name" value="HD"/>
</dbReference>
<proteinExistence type="inferred from homology"/>
<keyword evidence="5 9" id="KW-0238">DNA-binding</keyword>
<protein>
    <submittedName>
        <fullName evidence="14">Homeobox-leucine zipper protein ROC2</fullName>
    </submittedName>
</protein>
<feature type="coiled-coil region" evidence="11">
    <location>
        <begin position="98"/>
        <end position="130"/>
    </location>
</feature>
<feature type="DNA-binding region" description="Homeobox" evidence="9">
    <location>
        <begin position="46"/>
        <end position="105"/>
    </location>
</feature>
<evidence type="ECO:0000256" key="9">
    <source>
        <dbReference type="PROSITE-ProRule" id="PRU00108"/>
    </source>
</evidence>
<dbReference type="GO" id="GO:0000981">
    <property type="term" value="F:DNA-binding transcription factor activity, RNA polymerase II-specific"/>
    <property type="evidence" value="ECO:0007669"/>
    <property type="project" value="InterPro"/>
</dbReference>
<comment type="similarity">
    <text evidence="2">Belongs to the HD-ZIP homeobox family. Class IV subfamily.</text>
</comment>
<dbReference type="InterPro" id="IPR009057">
    <property type="entry name" value="Homeodomain-like_sf"/>
</dbReference>
<gene>
    <name evidence="14" type="ORF">Slati_2132700</name>
</gene>
<reference evidence="14" key="2">
    <citation type="journal article" date="2024" name="Plant">
        <title>Genomic evolution and insights into agronomic trait innovations of Sesamum species.</title>
        <authorList>
            <person name="Miao H."/>
            <person name="Wang L."/>
            <person name="Qu L."/>
            <person name="Liu H."/>
            <person name="Sun Y."/>
            <person name="Le M."/>
            <person name="Wang Q."/>
            <person name="Wei S."/>
            <person name="Zheng Y."/>
            <person name="Lin W."/>
            <person name="Duan Y."/>
            <person name="Cao H."/>
            <person name="Xiong S."/>
            <person name="Wang X."/>
            <person name="Wei L."/>
            <person name="Li C."/>
            <person name="Ma Q."/>
            <person name="Ju M."/>
            <person name="Zhao R."/>
            <person name="Li G."/>
            <person name="Mu C."/>
            <person name="Tian Q."/>
            <person name="Mei H."/>
            <person name="Zhang T."/>
            <person name="Gao T."/>
            <person name="Zhang H."/>
        </authorList>
    </citation>
    <scope>NUCLEOTIDE SEQUENCE</scope>
    <source>
        <strain evidence="14">KEN1</strain>
    </source>
</reference>
<evidence type="ECO:0000256" key="5">
    <source>
        <dbReference type="ARBA" id="ARBA00023125"/>
    </source>
</evidence>
<dbReference type="PROSITE" id="PS00027">
    <property type="entry name" value="HOMEOBOX_1"/>
    <property type="match status" value="1"/>
</dbReference>
<dbReference type="GO" id="GO:0003677">
    <property type="term" value="F:DNA binding"/>
    <property type="evidence" value="ECO:0007669"/>
    <property type="project" value="UniProtKB-UniRule"/>
</dbReference>
<dbReference type="InterPro" id="IPR017970">
    <property type="entry name" value="Homeobox_CS"/>
</dbReference>
<accession>A0AAW2WQW3</accession>
<evidence type="ECO:0000256" key="1">
    <source>
        <dbReference type="ARBA" id="ARBA00004123"/>
    </source>
</evidence>
<dbReference type="PANTHER" id="PTHR45654">
    <property type="entry name" value="HOMEOBOX-LEUCINE ZIPPER PROTEIN MERISTEM L1"/>
    <property type="match status" value="1"/>
</dbReference>
<dbReference type="GO" id="GO:0005634">
    <property type="term" value="C:nucleus"/>
    <property type="evidence" value="ECO:0007669"/>
    <property type="project" value="UniProtKB-SubCell"/>
</dbReference>
<evidence type="ECO:0000256" key="8">
    <source>
        <dbReference type="ARBA" id="ARBA00023242"/>
    </source>
</evidence>
<dbReference type="Pfam" id="PF00046">
    <property type="entry name" value="Homeodomain"/>
    <property type="match status" value="1"/>
</dbReference>
<keyword evidence="8 9" id="KW-0539">Nucleus</keyword>
<feature type="region of interest" description="Disordered" evidence="12">
    <location>
        <begin position="179"/>
        <end position="223"/>
    </location>
</feature>
<evidence type="ECO:0000256" key="2">
    <source>
        <dbReference type="ARBA" id="ARBA00006789"/>
    </source>
</evidence>
<evidence type="ECO:0000256" key="12">
    <source>
        <dbReference type="SAM" id="MobiDB-lite"/>
    </source>
</evidence>
<keyword evidence="4 11" id="KW-0175">Coiled coil</keyword>
<dbReference type="CDD" id="cd00086">
    <property type="entry name" value="homeodomain"/>
    <property type="match status" value="1"/>
</dbReference>
<evidence type="ECO:0000256" key="7">
    <source>
        <dbReference type="ARBA" id="ARBA00023163"/>
    </source>
</evidence>
<dbReference type="PROSITE" id="PS50071">
    <property type="entry name" value="HOMEOBOX_2"/>
    <property type="match status" value="1"/>
</dbReference>
<evidence type="ECO:0000313" key="14">
    <source>
        <dbReference type="EMBL" id="KAL0444100.1"/>
    </source>
</evidence>
<dbReference type="FunFam" id="1.10.10.60:FF:000229">
    <property type="entry name" value="Homeobox-leucine zipper protein HDG1"/>
    <property type="match status" value="1"/>
</dbReference>
<name>A0AAW2WQW3_9LAMI</name>
<dbReference type="SMART" id="SM00389">
    <property type="entry name" value="HOX"/>
    <property type="match status" value="1"/>
</dbReference>
<reference evidence="14" key="1">
    <citation type="submission" date="2020-06" db="EMBL/GenBank/DDBJ databases">
        <authorList>
            <person name="Li T."/>
            <person name="Hu X."/>
            <person name="Zhang T."/>
            <person name="Song X."/>
            <person name="Zhang H."/>
            <person name="Dai N."/>
            <person name="Sheng W."/>
            <person name="Hou X."/>
            <person name="Wei L."/>
        </authorList>
    </citation>
    <scope>NUCLEOTIDE SEQUENCE</scope>
    <source>
        <strain evidence="14">KEN1</strain>
        <tissue evidence="14">Leaf</tissue>
    </source>
</reference>
<evidence type="ECO:0000256" key="4">
    <source>
        <dbReference type="ARBA" id="ARBA00023054"/>
    </source>
</evidence>
<evidence type="ECO:0000256" key="11">
    <source>
        <dbReference type="SAM" id="Coils"/>
    </source>
</evidence>